<dbReference type="VEuPathDB" id="TriTrypDB:BCY84_22867"/>
<evidence type="ECO:0000313" key="5">
    <source>
        <dbReference type="Proteomes" id="UP000583944"/>
    </source>
</evidence>
<dbReference type="SUPFAM" id="SSF51735">
    <property type="entry name" value="NAD(P)-binding Rossmann-fold domains"/>
    <property type="match status" value="1"/>
</dbReference>
<comment type="caution">
    <text evidence="4">The sequence shown here is derived from an EMBL/GenBank/DDBJ whole genome shotgun (WGS) entry which is preliminary data.</text>
</comment>
<keyword evidence="3" id="KW-1133">Transmembrane helix</keyword>
<dbReference type="PANTHER" id="PTHR24322">
    <property type="entry name" value="PKSB"/>
    <property type="match status" value="1"/>
</dbReference>
<evidence type="ECO:0008006" key="6">
    <source>
        <dbReference type="Google" id="ProtNLM"/>
    </source>
</evidence>
<evidence type="ECO:0000313" key="4">
    <source>
        <dbReference type="EMBL" id="KAF5225075.1"/>
    </source>
</evidence>
<dbReference type="Gene3D" id="3.40.50.720">
    <property type="entry name" value="NAD(P)-binding Rossmann-like Domain"/>
    <property type="match status" value="1"/>
</dbReference>
<keyword evidence="2" id="KW-0560">Oxidoreductase</keyword>
<keyword evidence="3" id="KW-0812">Transmembrane</keyword>
<dbReference type="GO" id="GO:0016616">
    <property type="term" value="F:oxidoreductase activity, acting on the CH-OH group of donors, NAD or NADP as acceptor"/>
    <property type="evidence" value="ECO:0007669"/>
    <property type="project" value="TreeGrafter"/>
</dbReference>
<dbReference type="Proteomes" id="UP000583944">
    <property type="component" value="Unassembled WGS sequence"/>
</dbReference>
<sequence>MKKERRNIVDFFFFLGGGRRGSGMIFLLFVCITGWFFWSIYGCFAYRRRSVAGKTVLIVGGSSLLGGCLVRRFMQLNANVIVWDSQKKKLDQLLREFGCANEKEVQAETRECSPSGDTPKKLKGGEMGAGTQLTANLVDLTNRVQLQRAAKSLGPVHVVVIAADACVSRQFFERNDESSERILLGNVLCSIVLARALLPGMLRQKDGHFVTITNAAGVVGVARHPDYAASHWASVGAHESLQMMIREMGGSGKVRTTLFCLCSDLRVAPAASCVSTSDDNKVVDDKMDPKSPTGSLLVVSPFCSRPVTPEDVAERCIWAVRHGVERVYMPRIFVLFPLLRVLPVPWLMSMISPRALWKPSPKC</sequence>
<dbReference type="EMBL" id="JABDHM010000009">
    <property type="protein sequence ID" value="KAF5225075.1"/>
    <property type="molecule type" value="Genomic_DNA"/>
</dbReference>
<reference evidence="4 5" key="1">
    <citation type="journal article" date="2019" name="Genome Biol. Evol.">
        <title>Nanopore Sequencing Significantly Improves Genome Assembly of the Protozoan Parasite Trypanosoma cruzi.</title>
        <authorList>
            <person name="Diaz-Viraque F."/>
            <person name="Pita S."/>
            <person name="Greif G."/>
            <person name="de Souza R.C.M."/>
            <person name="Iraola G."/>
            <person name="Robello C."/>
        </authorList>
    </citation>
    <scope>NUCLEOTIDE SEQUENCE [LARGE SCALE GENOMIC DNA]</scope>
    <source>
        <strain evidence="4 5">Berenice</strain>
    </source>
</reference>
<dbReference type="Pfam" id="PF00106">
    <property type="entry name" value="adh_short"/>
    <property type="match status" value="1"/>
</dbReference>
<evidence type="ECO:0000256" key="3">
    <source>
        <dbReference type="SAM" id="Phobius"/>
    </source>
</evidence>
<dbReference type="PANTHER" id="PTHR24322:SF736">
    <property type="entry name" value="RETINOL DEHYDROGENASE 10"/>
    <property type="match status" value="1"/>
</dbReference>
<proteinExistence type="inferred from homology"/>
<dbReference type="AlphaFoldDB" id="A0A7J6YEN4"/>
<keyword evidence="3" id="KW-0472">Membrane</keyword>
<gene>
    <name evidence="4" type="ORF">ECC02_002009</name>
</gene>
<dbReference type="InterPro" id="IPR002347">
    <property type="entry name" value="SDR_fam"/>
</dbReference>
<evidence type="ECO:0000256" key="1">
    <source>
        <dbReference type="ARBA" id="ARBA00006484"/>
    </source>
</evidence>
<protein>
    <recommendedName>
        <fullName evidence="6">Short-chain dehydrogenase</fullName>
    </recommendedName>
</protein>
<dbReference type="VEuPathDB" id="TriTrypDB:ECC02_002009"/>
<dbReference type="InterPro" id="IPR036291">
    <property type="entry name" value="NAD(P)-bd_dom_sf"/>
</dbReference>
<accession>A0A7J6YEN4</accession>
<evidence type="ECO:0000256" key="2">
    <source>
        <dbReference type="ARBA" id="ARBA00023002"/>
    </source>
</evidence>
<name>A0A7J6YEN4_TRYCR</name>
<feature type="transmembrane region" description="Helical" evidence="3">
    <location>
        <begin position="24"/>
        <end position="44"/>
    </location>
</feature>
<comment type="similarity">
    <text evidence="1">Belongs to the short-chain dehydrogenases/reductases (SDR) family.</text>
</comment>
<organism evidence="4 5">
    <name type="scientific">Trypanosoma cruzi</name>
    <dbReference type="NCBI Taxonomy" id="5693"/>
    <lineage>
        <taxon>Eukaryota</taxon>
        <taxon>Discoba</taxon>
        <taxon>Euglenozoa</taxon>
        <taxon>Kinetoplastea</taxon>
        <taxon>Metakinetoplastina</taxon>
        <taxon>Trypanosomatida</taxon>
        <taxon>Trypanosomatidae</taxon>
        <taxon>Trypanosoma</taxon>
        <taxon>Schizotrypanum</taxon>
    </lineage>
</organism>